<evidence type="ECO:0000256" key="2">
    <source>
        <dbReference type="ARBA" id="ARBA00022475"/>
    </source>
</evidence>
<evidence type="ECO:0000256" key="3">
    <source>
        <dbReference type="ARBA" id="ARBA00022692"/>
    </source>
</evidence>
<keyword evidence="4 6" id="KW-1133">Transmembrane helix</keyword>
<dbReference type="InterPro" id="IPR032816">
    <property type="entry name" value="VTT_dom"/>
</dbReference>
<feature type="transmembrane region" description="Helical" evidence="6">
    <location>
        <begin position="6"/>
        <end position="27"/>
    </location>
</feature>
<keyword evidence="2 6" id="KW-1003">Cell membrane</keyword>
<feature type="transmembrane region" description="Helical" evidence="6">
    <location>
        <begin position="192"/>
        <end position="210"/>
    </location>
</feature>
<dbReference type="InterPro" id="IPR015414">
    <property type="entry name" value="TMEM64"/>
</dbReference>
<evidence type="ECO:0000256" key="5">
    <source>
        <dbReference type="ARBA" id="ARBA00023136"/>
    </source>
</evidence>
<name>A0A2T0B640_9CLOT</name>
<proteinExistence type="inferred from homology"/>
<evidence type="ECO:0000256" key="6">
    <source>
        <dbReference type="RuleBase" id="RU366058"/>
    </source>
</evidence>
<comment type="subcellular location">
    <subcellularLocation>
        <location evidence="1 6">Cell membrane</location>
        <topology evidence="1 6">Multi-pass membrane protein</topology>
    </subcellularLocation>
</comment>
<sequence>MKKAGILKLSMVIIIALFVFIILEKFNFHIRSLNIATLVNYLRNYGQYAAICFLIICGLKPLMLFLPAAMFSVVGGILFGPFKGFILNMTGFFLSGTLAFYLSRFLEKSTIDKILKGRAININANLEKNGFKILFLLRLPPILPYDPLSYTCGLTKIKYRDFIVASLLGVIPETLCYSFMGQNILNPFSPRFIIPLSIVIIATVTSTYVFKKAHSQQ</sequence>
<feature type="transmembrane region" description="Helical" evidence="6">
    <location>
        <begin position="85"/>
        <end position="106"/>
    </location>
</feature>
<evidence type="ECO:0000256" key="1">
    <source>
        <dbReference type="ARBA" id="ARBA00004651"/>
    </source>
</evidence>
<dbReference type="GO" id="GO:0005886">
    <property type="term" value="C:plasma membrane"/>
    <property type="evidence" value="ECO:0007669"/>
    <property type="project" value="UniProtKB-SubCell"/>
</dbReference>
<feature type="transmembrane region" description="Helical" evidence="6">
    <location>
        <begin position="48"/>
        <end position="79"/>
    </location>
</feature>
<keyword evidence="9" id="KW-1185">Reference proteome</keyword>
<dbReference type="Proteomes" id="UP000239706">
    <property type="component" value="Unassembled WGS sequence"/>
</dbReference>
<keyword evidence="5 6" id="KW-0472">Membrane</keyword>
<evidence type="ECO:0000313" key="8">
    <source>
        <dbReference type="EMBL" id="PRR79346.1"/>
    </source>
</evidence>
<dbReference type="Pfam" id="PF09335">
    <property type="entry name" value="VTT_dom"/>
    <property type="match status" value="1"/>
</dbReference>
<keyword evidence="3 6" id="KW-0812">Transmembrane</keyword>
<feature type="transmembrane region" description="Helical" evidence="6">
    <location>
        <begin position="162"/>
        <end position="180"/>
    </location>
</feature>
<comment type="caution">
    <text evidence="8">The sequence shown here is derived from an EMBL/GenBank/DDBJ whole genome shotgun (WGS) entry which is preliminary data.</text>
</comment>
<organism evidence="8 9">
    <name type="scientific">Clostridium liquoris</name>
    <dbReference type="NCBI Taxonomy" id="1289519"/>
    <lineage>
        <taxon>Bacteria</taxon>
        <taxon>Bacillati</taxon>
        <taxon>Bacillota</taxon>
        <taxon>Clostridia</taxon>
        <taxon>Eubacteriales</taxon>
        <taxon>Clostridiaceae</taxon>
        <taxon>Clostridium</taxon>
    </lineage>
</organism>
<dbReference type="PANTHER" id="PTHR12677:SF49">
    <property type="entry name" value="TVP38_TMEM64 FAMILY MEMBRANE PROTEIN"/>
    <property type="match status" value="1"/>
</dbReference>
<dbReference type="EMBL" id="PVXO01000027">
    <property type="protein sequence ID" value="PRR79346.1"/>
    <property type="molecule type" value="Genomic_DNA"/>
</dbReference>
<feature type="domain" description="VTT" evidence="7">
    <location>
        <begin position="66"/>
        <end position="182"/>
    </location>
</feature>
<dbReference type="AlphaFoldDB" id="A0A2T0B640"/>
<protein>
    <recommendedName>
        <fullName evidence="6">TVP38/TMEM64 family membrane protein</fullName>
    </recommendedName>
</protein>
<dbReference type="RefSeq" id="WP_242975524.1">
    <property type="nucleotide sequence ID" value="NZ_PVXO01000027.1"/>
</dbReference>
<evidence type="ECO:0000256" key="4">
    <source>
        <dbReference type="ARBA" id="ARBA00022989"/>
    </source>
</evidence>
<dbReference type="PANTHER" id="PTHR12677">
    <property type="entry name" value="GOLGI APPARATUS MEMBRANE PROTEIN TVP38-RELATED"/>
    <property type="match status" value="1"/>
</dbReference>
<evidence type="ECO:0000259" key="7">
    <source>
        <dbReference type="Pfam" id="PF09335"/>
    </source>
</evidence>
<reference evidence="8 9" key="1">
    <citation type="submission" date="2018-03" db="EMBL/GenBank/DDBJ databases">
        <title>Genome sequence of Clostridium liquoris DSM 100320.</title>
        <authorList>
            <person name="Poehlein A."/>
            <person name="Daniel R."/>
        </authorList>
    </citation>
    <scope>NUCLEOTIDE SEQUENCE [LARGE SCALE GENOMIC DNA]</scope>
    <source>
        <strain evidence="8 9">DSM 100320</strain>
    </source>
</reference>
<comment type="similarity">
    <text evidence="6">Belongs to the TVP38/TMEM64 family.</text>
</comment>
<gene>
    <name evidence="8" type="primary">ydjZ_1</name>
    <name evidence="8" type="ORF">CLLI_08260</name>
</gene>
<accession>A0A2T0B640</accession>
<evidence type="ECO:0000313" key="9">
    <source>
        <dbReference type="Proteomes" id="UP000239706"/>
    </source>
</evidence>